<feature type="compositionally biased region" description="Basic and acidic residues" evidence="2">
    <location>
        <begin position="474"/>
        <end position="485"/>
    </location>
</feature>
<evidence type="ECO:0000313" key="4">
    <source>
        <dbReference type="Proteomes" id="UP000037923"/>
    </source>
</evidence>
<dbReference type="RefSeq" id="XP_015652034.1">
    <property type="nucleotide sequence ID" value="XM_015809359.1"/>
</dbReference>
<feature type="coiled-coil region" evidence="1">
    <location>
        <begin position="127"/>
        <end position="221"/>
    </location>
</feature>
<evidence type="ECO:0000313" key="3">
    <source>
        <dbReference type="EMBL" id="KPA73595.1"/>
    </source>
</evidence>
<keyword evidence="4" id="KW-1185">Reference proteome</keyword>
<feature type="coiled-coil region" evidence="1">
    <location>
        <begin position="3"/>
        <end position="30"/>
    </location>
</feature>
<feature type="coiled-coil region" evidence="1">
    <location>
        <begin position="352"/>
        <end position="381"/>
    </location>
</feature>
<gene>
    <name evidence="3" type="ORF">ABB37_09727</name>
</gene>
<feature type="region of interest" description="Disordered" evidence="2">
    <location>
        <begin position="393"/>
        <end position="490"/>
    </location>
</feature>
<feature type="non-terminal residue" evidence="3">
    <location>
        <position position="1"/>
    </location>
</feature>
<dbReference type="EMBL" id="LGTL01000034">
    <property type="protein sequence ID" value="KPA73595.1"/>
    <property type="molecule type" value="Genomic_DNA"/>
</dbReference>
<feature type="compositionally biased region" description="Polar residues" evidence="2">
    <location>
        <begin position="270"/>
        <end position="281"/>
    </location>
</feature>
<name>A0A0M9FPS6_LEPPY</name>
<dbReference type="AlphaFoldDB" id="A0A0M9FPS6"/>
<reference evidence="3 4" key="1">
    <citation type="submission" date="2015-07" db="EMBL/GenBank/DDBJ databases">
        <title>High-quality genome of monoxenous trypanosomatid Leptomonas pyrrhocoris.</title>
        <authorList>
            <person name="Flegontov P."/>
            <person name="Butenko A."/>
            <person name="Firsov S."/>
            <person name="Vlcek C."/>
            <person name="Logacheva M.D."/>
            <person name="Field M."/>
            <person name="Filatov D."/>
            <person name="Flegontova O."/>
            <person name="Gerasimov E."/>
            <person name="Jackson A.P."/>
            <person name="Kelly S."/>
            <person name="Opperdoes F."/>
            <person name="O'Reilly A."/>
            <person name="Votypka J."/>
            <person name="Yurchenko V."/>
            <person name="Lukes J."/>
        </authorList>
    </citation>
    <scope>NUCLEOTIDE SEQUENCE [LARGE SCALE GENOMIC DNA]</scope>
    <source>
        <strain evidence="3">H10</strain>
    </source>
</reference>
<comment type="caution">
    <text evidence="3">The sequence shown here is derived from an EMBL/GenBank/DDBJ whole genome shotgun (WGS) entry which is preliminary data.</text>
</comment>
<dbReference type="VEuPathDB" id="TriTrypDB:LpyrH10_34_0300"/>
<dbReference type="GeneID" id="26910010"/>
<organism evidence="3 4">
    <name type="scientific">Leptomonas pyrrhocoris</name>
    <name type="common">Firebug parasite</name>
    <dbReference type="NCBI Taxonomy" id="157538"/>
    <lineage>
        <taxon>Eukaryota</taxon>
        <taxon>Discoba</taxon>
        <taxon>Euglenozoa</taxon>
        <taxon>Kinetoplastea</taxon>
        <taxon>Metakinetoplastina</taxon>
        <taxon>Trypanosomatida</taxon>
        <taxon>Trypanosomatidae</taxon>
        <taxon>Leishmaniinae</taxon>
        <taxon>Leptomonas</taxon>
    </lineage>
</organism>
<feature type="region of interest" description="Disordered" evidence="2">
    <location>
        <begin position="245"/>
        <end position="281"/>
    </location>
</feature>
<dbReference type="OrthoDB" id="267897at2759"/>
<keyword evidence="1" id="KW-0175">Coiled coil</keyword>
<evidence type="ECO:0000256" key="1">
    <source>
        <dbReference type="SAM" id="Coils"/>
    </source>
</evidence>
<evidence type="ECO:0000256" key="2">
    <source>
        <dbReference type="SAM" id="MobiDB-lite"/>
    </source>
</evidence>
<feature type="compositionally biased region" description="Basic and acidic residues" evidence="2">
    <location>
        <begin position="402"/>
        <end position="414"/>
    </location>
</feature>
<dbReference type="OMA" id="PSAIFMA"/>
<proteinExistence type="predicted"/>
<feature type="compositionally biased region" description="Pro residues" evidence="2">
    <location>
        <begin position="454"/>
        <end position="463"/>
    </location>
</feature>
<accession>A0A0M9FPS6</accession>
<dbReference type="Proteomes" id="UP000037923">
    <property type="component" value="Unassembled WGS sequence"/>
</dbReference>
<sequence length="604" mass="64737">QERDSLAAQVAQLRKTLSGLEVEMEVLSLERDLAVQDRDAAKSSVVDAEMLASEKVKELSSKLGDVSAGLAEARVQAKTALEKLGAAEKDSDEARAALQAEMIARKTEQTASRDELCAVMAQRDAALHEAESTNAELHEKVEEGRRNIALLQQQRESTSAELESSRKNLAEVQTAAAGRAEAAAMQNEESERRCQQLEAQVAQLQSEVQATKEELHHAAEKAAALMTRLTGVYGTPAGTITTTAADAAAANDDDRSGDSDGAGGAREFGSSLSSPALRNSNPQSDALLLAEVRHRLREREEAMRLLAEGVELRERARPLERILAEKMDGAEGSKRNTPPEMAMVDAAASVAAREAQLEVRAAQLKKKEQQLLRVAHELQAKSHALQTLHLRAAERGGGGGQFEKDSNDEAKRADTAPAQLPPAPITPVRAPLLENDNVETSTRGQGDSGEAVASPPPRPPPQPSAIFMAPPDDVDQHQHARGRDEDAADTQERLAAATEAYRDVLFGHILETNGLQGCRSLARYLPGPTGGHRSNNATMTDSGAGGLSDMARETRAMLRALEDRLDGSRGAPRGVDPAVQQRSLEAFRKLEKAVRSLCGANLEA</sequence>
<protein>
    <submittedName>
        <fullName evidence="3">Uncharacterized protein</fullName>
    </submittedName>
</protein>